<dbReference type="Proteomes" id="UP000830671">
    <property type="component" value="Chromosome 1"/>
</dbReference>
<evidence type="ECO:0000256" key="5">
    <source>
        <dbReference type="SAM" id="MobiDB-lite"/>
    </source>
</evidence>
<evidence type="ECO:0000256" key="4">
    <source>
        <dbReference type="ARBA" id="ARBA00023136"/>
    </source>
</evidence>
<keyword evidence="8" id="KW-1185">Reference proteome</keyword>
<dbReference type="Gene3D" id="1.50.10.150">
    <property type="entry name" value="Voltage-dependent anion channel"/>
    <property type="match status" value="1"/>
</dbReference>
<keyword evidence="3 6" id="KW-1133">Transmembrane helix</keyword>
<feature type="transmembrane region" description="Helical" evidence="6">
    <location>
        <begin position="739"/>
        <end position="765"/>
    </location>
</feature>
<feature type="region of interest" description="Disordered" evidence="5">
    <location>
        <begin position="328"/>
        <end position="403"/>
    </location>
</feature>
<dbReference type="Pfam" id="PF03595">
    <property type="entry name" value="SLAC1"/>
    <property type="match status" value="1"/>
</dbReference>
<dbReference type="InterPro" id="IPR030185">
    <property type="entry name" value="Mae1"/>
</dbReference>
<dbReference type="PANTHER" id="PTHR31162:SF3">
    <property type="entry name" value="TRANSPORTER_MALIC ACID TRANSPORT PROTEIN, PUTATIVE-RELATED"/>
    <property type="match status" value="1"/>
</dbReference>
<dbReference type="GO" id="GO:0016020">
    <property type="term" value="C:membrane"/>
    <property type="evidence" value="ECO:0007669"/>
    <property type="project" value="UniProtKB-SubCell"/>
</dbReference>
<keyword evidence="2 6" id="KW-0812">Transmembrane</keyword>
<feature type="transmembrane region" description="Helical" evidence="6">
    <location>
        <begin position="712"/>
        <end position="733"/>
    </location>
</feature>
<feature type="compositionally biased region" description="Polar residues" evidence="5">
    <location>
        <begin position="391"/>
        <end position="400"/>
    </location>
</feature>
<sequence length="776" mass="86317">MTLIDYLLTSLGADEPTIQASLLLHCGYGVHVRIYSSEGNGGIAVLESELKSGYQSLGLDVWPEIPVRSDRCRWPVTRILPISVSNELFKFYQDSQLLAATTFQAGLCFVIHFATLERAERKGKSGGKKSLTTAQLRLCISAAFTPVVLCHPRQGHIRHHFTLHNLSLGFALLTKPGHLPFQPIVIPTVERVIVGVHLQRDCHHKHHNNSTALAAAHTTTRRHLTISTHTSRPRPGLILPSRLSQRHTFTQPALRGTAFKDARPLLSMPLFDLGSLFLDHVVFITNLVYMNIALSNAEPSLLFPLYVVLGFSHRKMAPTHEMVANCGYQTPDEHSNRPSYFATPNESPLASLPLPRSPLRRPPFVPRSSHGPAFETEDSTAMPAAERQAESNESSPNNAKPTLEKHFSFGKVGIRDRIACHTWTWFTMTMATGGMANVIHSLPYQAAWLNGIAVAFFLLNVILFIINCALASIRFKSRPGALTHSFTDQTESLFIPSAVVSFAIISINICQFGVPHVGPWLLRIMQILFWFYIALSVLASATIYLILWSTLIFPIHTMTPTWVFPAYPLLLTAPFASNLIQAAVQTNQQVVTLNRTAIALCAVATQGAGCLIAFMISAAFIYRLMTQKLPRDFQRPGVFISIGPFAFTVGGLDKILPSNFLGTDLAVPIIKVMSVLIGLWLWGLSMWFFIVSVGSLWKYVRPESKMPFQMTWWSFVFPNTALVTATTALGKALQNNGLQIFGCVFAACLIVIWFIVFVTMIRCLYKRELLWPKDTQ</sequence>
<evidence type="ECO:0000313" key="7">
    <source>
        <dbReference type="EMBL" id="UQC74620.1"/>
    </source>
</evidence>
<evidence type="ECO:0000256" key="2">
    <source>
        <dbReference type="ARBA" id="ARBA00022692"/>
    </source>
</evidence>
<dbReference type="InterPro" id="IPR038665">
    <property type="entry name" value="Voltage-dep_anion_channel_sf"/>
</dbReference>
<feature type="transmembrane region" description="Helical" evidence="6">
    <location>
        <begin position="559"/>
        <end position="577"/>
    </location>
</feature>
<feature type="transmembrane region" description="Helical" evidence="6">
    <location>
        <begin position="637"/>
        <end position="656"/>
    </location>
</feature>
<dbReference type="PANTHER" id="PTHR31162">
    <property type="entry name" value="MALIC ACID TRANSPORT PROTEIN-RELATED"/>
    <property type="match status" value="1"/>
</dbReference>
<feature type="transmembrane region" description="Helical" evidence="6">
    <location>
        <begin position="493"/>
        <end position="514"/>
    </location>
</feature>
<reference evidence="7" key="1">
    <citation type="journal article" date="2021" name="Mol. Plant Microbe Interact.">
        <title>Complete Genome Sequence of the Plant-Pathogenic Fungus Colletotrichum lupini.</title>
        <authorList>
            <person name="Baroncelli R."/>
            <person name="Pensec F."/>
            <person name="Da Lio D."/>
            <person name="Boufleur T."/>
            <person name="Vicente I."/>
            <person name="Sarrocco S."/>
            <person name="Picot A."/>
            <person name="Baraldi E."/>
            <person name="Sukno S."/>
            <person name="Thon M."/>
            <person name="Le Floch G."/>
        </authorList>
    </citation>
    <scope>NUCLEOTIDE SEQUENCE</scope>
    <source>
        <strain evidence="7">IMI 504893</strain>
    </source>
</reference>
<dbReference type="CDD" id="cd09317">
    <property type="entry name" value="TDT_Mae1_like"/>
    <property type="match status" value="1"/>
</dbReference>
<evidence type="ECO:0000313" key="8">
    <source>
        <dbReference type="Proteomes" id="UP000830671"/>
    </source>
</evidence>
<dbReference type="GeneID" id="73335323"/>
<gene>
    <name evidence="7" type="ORF">CLUP02_01271</name>
</gene>
<feature type="transmembrane region" description="Helical" evidence="6">
    <location>
        <begin position="520"/>
        <end position="547"/>
    </location>
</feature>
<dbReference type="RefSeq" id="XP_049136270.1">
    <property type="nucleotide sequence ID" value="XM_049280313.1"/>
</dbReference>
<evidence type="ECO:0000256" key="3">
    <source>
        <dbReference type="ARBA" id="ARBA00022989"/>
    </source>
</evidence>
<dbReference type="EMBL" id="CP019471">
    <property type="protein sequence ID" value="UQC74620.1"/>
    <property type="molecule type" value="Genomic_DNA"/>
</dbReference>
<organism evidence="7 8">
    <name type="scientific">Colletotrichum lupini</name>
    <dbReference type="NCBI Taxonomy" id="145971"/>
    <lineage>
        <taxon>Eukaryota</taxon>
        <taxon>Fungi</taxon>
        <taxon>Dikarya</taxon>
        <taxon>Ascomycota</taxon>
        <taxon>Pezizomycotina</taxon>
        <taxon>Sordariomycetes</taxon>
        <taxon>Hypocreomycetidae</taxon>
        <taxon>Glomerellales</taxon>
        <taxon>Glomerellaceae</taxon>
        <taxon>Colletotrichum</taxon>
        <taxon>Colletotrichum acutatum species complex</taxon>
    </lineage>
</organism>
<comment type="subcellular location">
    <subcellularLocation>
        <location evidence="1">Membrane</location>
        <topology evidence="1">Multi-pass membrane protein</topology>
    </subcellularLocation>
</comment>
<feature type="transmembrane region" description="Helical" evidence="6">
    <location>
        <begin position="676"/>
        <end position="700"/>
    </location>
</feature>
<protein>
    <submittedName>
        <fullName evidence="7">C4-dicarboxylate transporter/malic acid transporter</fullName>
    </submittedName>
</protein>
<evidence type="ECO:0000256" key="1">
    <source>
        <dbReference type="ARBA" id="ARBA00004141"/>
    </source>
</evidence>
<dbReference type="KEGG" id="clup:CLUP02_01271"/>
<keyword evidence="4 6" id="KW-0472">Membrane</keyword>
<proteinExistence type="predicted"/>
<feature type="transmembrane region" description="Helical" evidence="6">
    <location>
        <begin position="447"/>
        <end position="473"/>
    </location>
</feature>
<feature type="transmembrane region" description="Helical" evidence="6">
    <location>
        <begin position="597"/>
        <end position="625"/>
    </location>
</feature>
<dbReference type="GO" id="GO:0015140">
    <property type="term" value="F:malate transmembrane transporter activity"/>
    <property type="evidence" value="ECO:0007669"/>
    <property type="project" value="InterPro"/>
</dbReference>
<name>A0A9Q8SCR0_9PEZI</name>
<dbReference type="AlphaFoldDB" id="A0A9Q8SCR0"/>
<dbReference type="InterPro" id="IPR004695">
    <property type="entry name" value="SLAC1/Mae1/Ssu1/TehA"/>
</dbReference>
<accession>A0A9Q8SCR0</accession>
<evidence type="ECO:0000256" key="6">
    <source>
        <dbReference type="SAM" id="Phobius"/>
    </source>
</evidence>